<name>A0A1M7JLU0_9PSED</name>
<accession>A0A1M7JLU0</accession>
<reference evidence="2 3" key="1">
    <citation type="submission" date="2016-11" db="EMBL/GenBank/DDBJ databases">
        <authorList>
            <person name="Jaros S."/>
            <person name="Januszkiewicz K."/>
            <person name="Wedrychowicz H."/>
        </authorList>
    </citation>
    <scope>NUCLEOTIDE SEQUENCE [LARGE SCALE GENOMIC DNA]</scope>
    <source>
        <strain evidence="2 3">LMG 26898</strain>
    </source>
</reference>
<dbReference type="EMBL" id="FRDA01000001">
    <property type="protein sequence ID" value="SHM53895.1"/>
    <property type="molecule type" value="Genomic_DNA"/>
</dbReference>
<organism evidence="2 3">
    <name type="scientific">Pseudomonas asturiensis</name>
    <dbReference type="NCBI Taxonomy" id="1190415"/>
    <lineage>
        <taxon>Bacteria</taxon>
        <taxon>Pseudomonadati</taxon>
        <taxon>Pseudomonadota</taxon>
        <taxon>Gammaproteobacteria</taxon>
        <taxon>Pseudomonadales</taxon>
        <taxon>Pseudomonadaceae</taxon>
        <taxon>Pseudomonas</taxon>
    </lineage>
</organism>
<dbReference type="AlphaFoldDB" id="A0A1M7JLU0"/>
<dbReference type="Proteomes" id="UP000183983">
    <property type="component" value="Unassembled WGS sequence"/>
</dbReference>
<evidence type="ECO:0000313" key="2">
    <source>
        <dbReference type="EMBL" id="SHM53895.1"/>
    </source>
</evidence>
<protein>
    <submittedName>
        <fullName evidence="2">Uncharacterized protein</fullName>
    </submittedName>
</protein>
<feature type="compositionally biased region" description="Basic and acidic residues" evidence="1">
    <location>
        <begin position="19"/>
        <end position="32"/>
    </location>
</feature>
<evidence type="ECO:0000256" key="1">
    <source>
        <dbReference type="SAM" id="MobiDB-lite"/>
    </source>
</evidence>
<feature type="region of interest" description="Disordered" evidence="1">
    <location>
        <begin position="1"/>
        <end position="38"/>
    </location>
</feature>
<gene>
    <name evidence="2" type="ORF">SAMN05216593_101424</name>
</gene>
<proteinExistence type="predicted"/>
<evidence type="ECO:0000313" key="3">
    <source>
        <dbReference type="Proteomes" id="UP000183983"/>
    </source>
</evidence>
<sequence>MLQNTRVESGRVPHGYNRRKTDNRAKDARLTREYYLQS</sequence>